<dbReference type="Proteomes" id="UP001515480">
    <property type="component" value="Unassembled WGS sequence"/>
</dbReference>
<keyword evidence="3" id="KW-1185">Reference proteome</keyword>
<feature type="region of interest" description="Disordered" evidence="1">
    <location>
        <begin position="148"/>
        <end position="171"/>
    </location>
</feature>
<protein>
    <submittedName>
        <fullName evidence="2">Uncharacterized protein</fullName>
    </submittedName>
</protein>
<organism evidence="2 3">
    <name type="scientific">Prymnesium parvum</name>
    <name type="common">Toxic golden alga</name>
    <dbReference type="NCBI Taxonomy" id="97485"/>
    <lineage>
        <taxon>Eukaryota</taxon>
        <taxon>Haptista</taxon>
        <taxon>Haptophyta</taxon>
        <taxon>Prymnesiophyceae</taxon>
        <taxon>Prymnesiales</taxon>
        <taxon>Prymnesiaceae</taxon>
        <taxon>Prymnesium</taxon>
    </lineage>
</organism>
<gene>
    <name evidence="2" type="ORF">AB1Y20_020948</name>
</gene>
<evidence type="ECO:0000313" key="3">
    <source>
        <dbReference type="Proteomes" id="UP001515480"/>
    </source>
</evidence>
<evidence type="ECO:0000256" key="1">
    <source>
        <dbReference type="SAM" id="MobiDB-lite"/>
    </source>
</evidence>
<comment type="caution">
    <text evidence="2">The sequence shown here is derived from an EMBL/GenBank/DDBJ whole genome shotgun (WGS) entry which is preliminary data.</text>
</comment>
<dbReference type="AlphaFoldDB" id="A0AB34JHB9"/>
<accession>A0AB34JHB9</accession>
<feature type="compositionally biased region" description="Basic and acidic residues" evidence="1">
    <location>
        <begin position="149"/>
        <end position="171"/>
    </location>
</feature>
<proteinExistence type="predicted"/>
<evidence type="ECO:0000313" key="2">
    <source>
        <dbReference type="EMBL" id="KAL1521279.1"/>
    </source>
</evidence>
<name>A0AB34JHB9_PRYPA</name>
<dbReference type="EMBL" id="JBGBPQ010000007">
    <property type="protein sequence ID" value="KAL1521279.1"/>
    <property type="molecule type" value="Genomic_DNA"/>
</dbReference>
<reference evidence="2 3" key="1">
    <citation type="journal article" date="2024" name="Science">
        <title>Giant polyketide synthase enzymes in the biosynthesis of giant marine polyether toxins.</title>
        <authorList>
            <person name="Fallon T.R."/>
            <person name="Shende V.V."/>
            <person name="Wierzbicki I.H."/>
            <person name="Pendleton A.L."/>
            <person name="Watervoot N.F."/>
            <person name="Auber R.P."/>
            <person name="Gonzalez D.J."/>
            <person name="Wisecaver J.H."/>
            <person name="Moore B.S."/>
        </authorList>
    </citation>
    <scope>NUCLEOTIDE SEQUENCE [LARGE SCALE GENOMIC DNA]</scope>
    <source>
        <strain evidence="2 3">12B1</strain>
    </source>
</reference>
<sequence length="171" mass="19642">MLQTEYRDALLGKLSALKDWGEIDLRLDLSSEYMGSLSGYIKSCMRKRHADWNCPLVLAAAAVNPVYSFSVKEIELWKVPNGDRAVRAIFAQLFWGNVDELTRALDGWNRFQHKEGIYEEQEDVLGRKVYDPLSFFRHVKGCTTLTSDARGERREARGEARGERREAIGER</sequence>